<dbReference type="RefSeq" id="XP_047778730.1">
    <property type="nucleotide sequence ID" value="XM_047928285.1"/>
</dbReference>
<dbReference type="GeneID" id="72009017"/>
<dbReference type="InterPro" id="IPR013087">
    <property type="entry name" value="Znf_C2H2_type"/>
</dbReference>
<evidence type="ECO:0000259" key="7">
    <source>
        <dbReference type="PROSITE" id="PS50090"/>
    </source>
</evidence>
<feature type="compositionally biased region" description="Low complexity" evidence="6">
    <location>
        <begin position="425"/>
        <end position="435"/>
    </location>
</feature>
<dbReference type="PANTHER" id="PTHR46621:SF1">
    <property type="entry name" value="SNRNA-ACTIVATING PROTEIN COMPLEX SUBUNIT 4"/>
    <property type="match status" value="1"/>
</dbReference>
<feature type="domain" description="Myb-like" evidence="7">
    <location>
        <begin position="106"/>
        <end position="155"/>
    </location>
</feature>
<dbReference type="PROSITE" id="PS50157">
    <property type="entry name" value="ZINC_FINGER_C2H2_2"/>
    <property type="match status" value="1"/>
</dbReference>
<dbReference type="InterPro" id="IPR051575">
    <property type="entry name" value="Myb-like_DNA-bd"/>
</dbReference>
<evidence type="ECO:0000256" key="1">
    <source>
        <dbReference type="ARBA" id="ARBA00023015"/>
    </source>
</evidence>
<organism evidence="10 11">
    <name type="scientific">Rhodofomes roseus</name>
    <dbReference type="NCBI Taxonomy" id="34475"/>
    <lineage>
        <taxon>Eukaryota</taxon>
        <taxon>Fungi</taxon>
        <taxon>Dikarya</taxon>
        <taxon>Basidiomycota</taxon>
        <taxon>Agaricomycotina</taxon>
        <taxon>Agaricomycetes</taxon>
        <taxon>Polyporales</taxon>
        <taxon>Rhodofomes</taxon>
    </lineage>
</organism>
<feature type="region of interest" description="Disordered" evidence="6">
    <location>
        <begin position="540"/>
        <end position="559"/>
    </location>
</feature>
<gene>
    <name evidence="10" type="ORF">C8Q71DRAFT_866880</name>
</gene>
<feature type="domain" description="C2H2-type" evidence="8">
    <location>
        <begin position="555"/>
        <end position="585"/>
    </location>
</feature>
<proteinExistence type="predicted"/>
<reference evidence="10 11" key="1">
    <citation type="journal article" date="2021" name="Environ. Microbiol.">
        <title>Gene family expansions and transcriptome signatures uncover fungal adaptations to wood decay.</title>
        <authorList>
            <person name="Hage H."/>
            <person name="Miyauchi S."/>
            <person name="Viragh M."/>
            <person name="Drula E."/>
            <person name="Min B."/>
            <person name="Chaduli D."/>
            <person name="Navarro D."/>
            <person name="Favel A."/>
            <person name="Norest M."/>
            <person name="Lesage-Meessen L."/>
            <person name="Balint B."/>
            <person name="Merenyi Z."/>
            <person name="de Eugenio L."/>
            <person name="Morin E."/>
            <person name="Martinez A.T."/>
            <person name="Baldrian P."/>
            <person name="Stursova M."/>
            <person name="Martinez M.J."/>
            <person name="Novotny C."/>
            <person name="Magnuson J.K."/>
            <person name="Spatafora J.W."/>
            <person name="Maurice S."/>
            <person name="Pangilinan J."/>
            <person name="Andreopoulos W."/>
            <person name="LaButti K."/>
            <person name="Hundley H."/>
            <person name="Na H."/>
            <person name="Kuo A."/>
            <person name="Barry K."/>
            <person name="Lipzen A."/>
            <person name="Henrissat B."/>
            <person name="Riley R."/>
            <person name="Ahrendt S."/>
            <person name="Nagy L.G."/>
            <person name="Grigoriev I.V."/>
            <person name="Martin F."/>
            <person name="Rosso M.N."/>
        </authorList>
    </citation>
    <scope>NUCLEOTIDE SEQUENCE [LARGE SCALE GENOMIC DNA]</scope>
    <source>
        <strain evidence="10 11">CIRM-BRFM 1785</strain>
    </source>
</reference>
<dbReference type="InterPro" id="IPR001005">
    <property type="entry name" value="SANT/Myb"/>
</dbReference>
<name>A0ABQ8KGF0_9APHY</name>
<keyword evidence="5" id="KW-0862">Zinc</keyword>
<dbReference type="PROSITE" id="PS51294">
    <property type="entry name" value="HTH_MYB"/>
    <property type="match status" value="3"/>
</dbReference>
<feature type="region of interest" description="Disordered" evidence="6">
    <location>
        <begin position="156"/>
        <end position="187"/>
    </location>
</feature>
<feature type="domain" description="Myb-like" evidence="7">
    <location>
        <begin position="55"/>
        <end position="105"/>
    </location>
</feature>
<evidence type="ECO:0000256" key="5">
    <source>
        <dbReference type="PROSITE-ProRule" id="PRU00042"/>
    </source>
</evidence>
<dbReference type="InterPro" id="IPR009057">
    <property type="entry name" value="Homeodomain-like_sf"/>
</dbReference>
<evidence type="ECO:0000256" key="3">
    <source>
        <dbReference type="ARBA" id="ARBA00023163"/>
    </source>
</evidence>
<feature type="domain" description="HTH myb-type" evidence="9">
    <location>
        <begin position="1"/>
        <end position="50"/>
    </location>
</feature>
<keyword evidence="3" id="KW-0804">Transcription</keyword>
<feature type="compositionally biased region" description="Low complexity" evidence="6">
    <location>
        <begin position="370"/>
        <end position="386"/>
    </location>
</feature>
<evidence type="ECO:0000313" key="10">
    <source>
        <dbReference type="EMBL" id="KAH9836492.1"/>
    </source>
</evidence>
<dbReference type="SMART" id="SM00355">
    <property type="entry name" value="ZnF_C2H2"/>
    <property type="match status" value="2"/>
</dbReference>
<dbReference type="PROSITE" id="PS00028">
    <property type="entry name" value="ZINC_FINGER_C2H2_1"/>
    <property type="match status" value="1"/>
</dbReference>
<feature type="domain" description="Myb-like" evidence="7">
    <location>
        <begin position="8"/>
        <end position="54"/>
    </location>
</feature>
<dbReference type="Gene3D" id="1.10.10.60">
    <property type="entry name" value="Homeodomain-like"/>
    <property type="match status" value="3"/>
</dbReference>
<feature type="domain" description="HTH myb-type" evidence="9">
    <location>
        <begin position="55"/>
        <end position="109"/>
    </location>
</feature>
<feature type="compositionally biased region" description="Low complexity" evidence="6">
    <location>
        <begin position="174"/>
        <end position="187"/>
    </location>
</feature>
<evidence type="ECO:0000313" key="11">
    <source>
        <dbReference type="Proteomes" id="UP000814176"/>
    </source>
</evidence>
<keyword evidence="1" id="KW-0805">Transcription regulation</keyword>
<evidence type="ECO:0000259" key="8">
    <source>
        <dbReference type="PROSITE" id="PS50157"/>
    </source>
</evidence>
<comment type="caution">
    <text evidence="10">The sequence shown here is derived from an EMBL/GenBank/DDBJ whole genome shotgun (WGS) entry which is preliminary data.</text>
</comment>
<keyword evidence="2" id="KW-0238">DNA-binding</keyword>
<dbReference type="CDD" id="cd00167">
    <property type="entry name" value="SANT"/>
    <property type="match status" value="2"/>
</dbReference>
<protein>
    <submittedName>
        <fullName evidence="10">Uncharacterized protein</fullName>
    </submittedName>
</protein>
<accession>A0ABQ8KGF0</accession>
<feature type="compositionally biased region" description="Polar residues" evidence="6">
    <location>
        <begin position="333"/>
        <end position="349"/>
    </location>
</feature>
<dbReference type="PANTHER" id="PTHR46621">
    <property type="entry name" value="SNRNA-ACTIVATING PROTEIN COMPLEX SUBUNIT 4"/>
    <property type="match status" value="1"/>
</dbReference>
<feature type="region of interest" description="Disordered" evidence="6">
    <location>
        <begin position="327"/>
        <end position="435"/>
    </location>
</feature>
<evidence type="ECO:0000256" key="6">
    <source>
        <dbReference type="SAM" id="MobiDB-lite"/>
    </source>
</evidence>
<sequence>MQERGVGNPWTAEEDRLLTQAVAIHGEVDNWKTVALSVPGRTNKACRKRWLHSLSPNVKKTAWTAEEDQLLLSLYAIHGTKWAVIARNIAGRTDDACSKRYREALDPSLKRDDWTSEEDGKLLHAYTRLGGKWGLIGQELNRSGLACRNRWRMMERKKSAGARQTEPVGASTSLPAPAQAQEQQPLQWQPEVTQTVDPFWEASLVPPSSMPAQFSTPDAQVNRAEHFCACPFHSEPGGLHRNHFQGNHDFQFGPLAMPLSQQDNAAVDSQHQSPYSYDPTQFPTDLDAAFDAPMQSEPQRSALTLDNPSNAFFDMSYVADAGENNRIVPSTEHVPSNEQPFSQIPSNVDLSAGEGVSNKDPSSTALEEIAGPSSAGSTPSPPHAAGQEPVDPPKPDETRPRTSYYRTPEEKAKMAAPSRRRHRTSPPTRLSSTLPATADPSVLAYACGHPCCWPEHASPSSACYATSKELSDHNKTRHAEDLGGSTPFRCGLTGCKKSWKSINGLQYHLQVSKAHFQQALASSQPGNTGSAEVEMSISAGVSDGDESQPKPRKTYSCPQSGCRNQYKQLSGLRYHLAHGHPSELPVQLDTVPPSLARKVAEKMQRKESTAAG</sequence>
<dbReference type="EMBL" id="JADCUA010000010">
    <property type="protein sequence ID" value="KAH9836492.1"/>
    <property type="molecule type" value="Genomic_DNA"/>
</dbReference>
<feature type="compositionally biased region" description="Basic and acidic residues" evidence="6">
    <location>
        <begin position="391"/>
        <end position="400"/>
    </location>
</feature>
<dbReference type="SMART" id="SM00717">
    <property type="entry name" value="SANT"/>
    <property type="match status" value="3"/>
</dbReference>
<keyword evidence="4" id="KW-0539">Nucleus</keyword>
<keyword evidence="5" id="KW-0479">Metal-binding</keyword>
<dbReference type="Pfam" id="PF13921">
    <property type="entry name" value="Myb_DNA-bind_6"/>
    <property type="match status" value="1"/>
</dbReference>
<dbReference type="Pfam" id="PF00249">
    <property type="entry name" value="Myb_DNA-binding"/>
    <property type="match status" value="1"/>
</dbReference>
<evidence type="ECO:0000256" key="2">
    <source>
        <dbReference type="ARBA" id="ARBA00023125"/>
    </source>
</evidence>
<keyword evidence="11" id="KW-1185">Reference proteome</keyword>
<dbReference type="Proteomes" id="UP000814176">
    <property type="component" value="Unassembled WGS sequence"/>
</dbReference>
<evidence type="ECO:0000256" key="4">
    <source>
        <dbReference type="ARBA" id="ARBA00023242"/>
    </source>
</evidence>
<keyword evidence="5" id="KW-0863">Zinc-finger</keyword>
<feature type="domain" description="HTH myb-type" evidence="9">
    <location>
        <begin position="110"/>
        <end position="159"/>
    </location>
</feature>
<dbReference type="PROSITE" id="PS50090">
    <property type="entry name" value="MYB_LIKE"/>
    <property type="match status" value="3"/>
</dbReference>
<dbReference type="InterPro" id="IPR017930">
    <property type="entry name" value="Myb_dom"/>
</dbReference>
<evidence type="ECO:0000259" key="9">
    <source>
        <dbReference type="PROSITE" id="PS51294"/>
    </source>
</evidence>
<dbReference type="SUPFAM" id="SSF46689">
    <property type="entry name" value="Homeodomain-like"/>
    <property type="match status" value="2"/>
</dbReference>